<dbReference type="Gene3D" id="1.10.510.10">
    <property type="entry name" value="Transferase(Phosphotransferase) domain 1"/>
    <property type="match status" value="2"/>
</dbReference>
<proteinExistence type="inferred from homology"/>
<dbReference type="InterPro" id="IPR001806">
    <property type="entry name" value="Small_GTPase"/>
</dbReference>
<dbReference type="PANTHER" id="PTHR22988">
    <property type="entry name" value="MYOTONIC DYSTROPHY S/T KINASE-RELATED"/>
    <property type="match status" value="1"/>
</dbReference>
<evidence type="ECO:0000256" key="7">
    <source>
        <dbReference type="ARBA" id="ARBA00022490"/>
    </source>
</evidence>
<dbReference type="PROSITE" id="PS50011">
    <property type="entry name" value="PROTEIN_KINASE_DOM"/>
    <property type="match status" value="1"/>
</dbReference>
<dbReference type="GO" id="GO:0005509">
    <property type="term" value="F:calcium ion binding"/>
    <property type="evidence" value="ECO:0007669"/>
    <property type="project" value="InterPro"/>
</dbReference>
<dbReference type="PROSITE" id="PS00018">
    <property type="entry name" value="EF_HAND_1"/>
    <property type="match status" value="1"/>
</dbReference>
<dbReference type="GO" id="GO:0005524">
    <property type="term" value="F:ATP binding"/>
    <property type="evidence" value="ECO:0007669"/>
    <property type="project" value="UniProtKB-UniRule"/>
</dbReference>
<feature type="domain" description="Miro" evidence="31">
    <location>
        <begin position="809"/>
        <end position="975"/>
    </location>
</feature>
<keyword evidence="7" id="KW-0963">Cytoplasm</keyword>
<dbReference type="GO" id="GO:0003924">
    <property type="term" value="F:GTPase activity"/>
    <property type="evidence" value="ECO:0007669"/>
    <property type="project" value="InterPro"/>
</dbReference>
<keyword evidence="9" id="KW-0597">Phosphoprotein</keyword>
<dbReference type="SUPFAM" id="SSF52540">
    <property type="entry name" value="P-loop containing nucleoside triphosphate hydrolases"/>
    <property type="match status" value="2"/>
</dbReference>
<evidence type="ECO:0000256" key="18">
    <source>
        <dbReference type="ARBA" id="ARBA00022837"/>
    </source>
</evidence>
<dbReference type="FunFam" id="1.10.510.10:FF:000057">
    <property type="entry name" value="Non-specific serine/threonine protein kinase"/>
    <property type="match status" value="1"/>
</dbReference>
<evidence type="ECO:0000256" key="4">
    <source>
        <dbReference type="ARBA" id="ARBA00009903"/>
    </source>
</evidence>
<dbReference type="SMART" id="SM00220">
    <property type="entry name" value="S_TKc"/>
    <property type="match status" value="1"/>
</dbReference>
<evidence type="ECO:0000256" key="17">
    <source>
        <dbReference type="ARBA" id="ARBA00022801"/>
    </source>
</evidence>
<dbReference type="PROSITE" id="PS00107">
    <property type="entry name" value="PROTEIN_KINASE_ATP"/>
    <property type="match status" value="1"/>
</dbReference>
<evidence type="ECO:0000256" key="1">
    <source>
        <dbReference type="ARBA" id="ARBA00004200"/>
    </source>
</evidence>
<comment type="subcellular location">
    <subcellularLocation>
        <location evidence="2">Cytoplasm</location>
    </subcellularLocation>
    <subcellularLocation>
        <location evidence="1">Mitochondrion outer membrane</location>
        <topology evidence="1">Single-pass type IV membrane protein</topology>
    </subcellularLocation>
</comment>
<evidence type="ECO:0000256" key="5">
    <source>
        <dbReference type="ARBA" id="ARBA00012513"/>
    </source>
</evidence>
<dbReference type="Pfam" id="PF08355">
    <property type="entry name" value="EF_assoc_1"/>
    <property type="match status" value="1"/>
</dbReference>
<comment type="catalytic activity">
    <reaction evidence="25">
        <text>L-seryl-[protein] + ATP = O-phospho-L-seryl-[protein] + ADP + H(+)</text>
        <dbReference type="Rhea" id="RHEA:17989"/>
        <dbReference type="Rhea" id="RHEA-COMP:9863"/>
        <dbReference type="Rhea" id="RHEA-COMP:11604"/>
        <dbReference type="ChEBI" id="CHEBI:15378"/>
        <dbReference type="ChEBI" id="CHEBI:29999"/>
        <dbReference type="ChEBI" id="CHEBI:30616"/>
        <dbReference type="ChEBI" id="CHEBI:83421"/>
        <dbReference type="ChEBI" id="CHEBI:456216"/>
        <dbReference type="EC" id="2.7.11.1"/>
    </reaction>
</comment>
<reference evidence="33" key="1">
    <citation type="submission" date="2022-11" db="UniProtKB">
        <authorList>
            <consortium name="WormBaseParasite"/>
        </authorList>
    </citation>
    <scope>IDENTIFICATION</scope>
</reference>
<feature type="domain" description="EF-hand" evidence="30">
    <location>
        <begin position="579"/>
        <end position="614"/>
    </location>
</feature>
<accession>A0A915MDJ0</accession>
<evidence type="ECO:0000256" key="3">
    <source>
        <dbReference type="ARBA" id="ARBA00007981"/>
    </source>
</evidence>
<evidence type="ECO:0000256" key="23">
    <source>
        <dbReference type="ARBA" id="ARBA00023136"/>
    </source>
</evidence>
<dbReference type="Pfam" id="PF08356">
    <property type="entry name" value="EF_assoc_2"/>
    <property type="match status" value="1"/>
</dbReference>
<evidence type="ECO:0000256" key="27">
    <source>
        <dbReference type="SAM" id="Coils"/>
    </source>
</evidence>
<comment type="similarity">
    <text evidence="3">Belongs to the mitochondrial Rho GTPase family.</text>
</comment>
<keyword evidence="19 26" id="KW-0067">ATP-binding</keyword>
<dbReference type="Gene3D" id="1.10.238.10">
    <property type="entry name" value="EF-hand"/>
    <property type="match status" value="2"/>
</dbReference>
<dbReference type="InterPro" id="IPR050839">
    <property type="entry name" value="Rho-assoc_Ser/Thr_Kinase"/>
</dbReference>
<dbReference type="SUPFAM" id="SSF56112">
    <property type="entry name" value="Protein kinase-like (PK-like)"/>
    <property type="match status" value="1"/>
</dbReference>
<dbReference type="SMART" id="SM00173">
    <property type="entry name" value="RAS"/>
    <property type="match status" value="1"/>
</dbReference>
<dbReference type="GO" id="GO:0004674">
    <property type="term" value="F:protein serine/threonine kinase activity"/>
    <property type="evidence" value="ECO:0007669"/>
    <property type="project" value="UniProtKB-KW"/>
</dbReference>
<evidence type="ECO:0000256" key="11">
    <source>
        <dbReference type="ARBA" id="ARBA00022692"/>
    </source>
</evidence>
<keyword evidence="11 28" id="KW-0812">Transmembrane</keyword>
<dbReference type="InterPro" id="IPR027417">
    <property type="entry name" value="P-loop_NTPase"/>
</dbReference>
<dbReference type="PANTHER" id="PTHR22988:SF76">
    <property type="entry name" value="CHROMOSOME UNDETERMINED SCAFFOLD_135, WHOLE GENOME SHOTGUN SEQUENCE"/>
    <property type="match status" value="1"/>
</dbReference>
<keyword evidence="17" id="KW-0378">Hydrolase</keyword>
<keyword evidence="14 26" id="KW-0547">Nucleotide-binding</keyword>
<name>A0A915MDJ0_MELJA</name>
<dbReference type="CDD" id="cd05599">
    <property type="entry name" value="STKc_NDR_like"/>
    <property type="match status" value="1"/>
</dbReference>
<feature type="domain" description="EF-hand" evidence="30">
    <location>
        <begin position="699"/>
        <end position="734"/>
    </location>
</feature>
<dbReference type="InterPro" id="IPR000719">
    <property type="entry name" value="Prot_kinase_dom"/>
</dbReference>
<dbReference type="FunFam" id="3.40.50.300:FF:000170">
    <property type="entry name" value="Mitochondrial Rho GTPase"/>
    <property type="match status" value="1"/>
</dbReference>
<dbReference type="AlphaFoldDB" id="A0A915MDJ0"/>
<keyword evidence="18" id="KW-0106">Calcium</keyword>
<keyword evidence="8" id="KW-0723">Serine/threonine-protein kinase</keyword>
<evidence type="ECO:0000256" key="2">
    <source>
        <dbReference type="ARBA" id="ARBA00004496"/>
    </source>
</evidence>
<keyword evidence="12" id="KW-0479">Metal-binding</keyword>
<dbReference type="PROSITE" id="PS00108">
    <property type="entry name" value="PROTEIN_KINASE_ST"/>
    <property type="match status" value="1"/>
</dbReference>
<dbReference type="PRINTS" id="PR00449">
    <property type="entry name" value="RASTRNSFRMNG"/>
</dbReference>
<sequence>MSNCSQISQYIRDKANRTRIAIERLSEKEKEAKRNLHVANNNDFIKQRPKLSASDFQSLKVIGRGAFGEVRLVQKIDSGHIYAMKILRKSEMLEKEQIAHVRAERDILSEADCDWVVKMFYSFQDNINLYLVMEFLPGGDMMTLLIKYDQLTEEQTIFYISETALAIQATHNLNFIHRDIKPDNLLLDAKGHIKLSDFGLCTGLKKIHRTELYKNWPSQLPADFATKPFDSKRKAETWKKNRRNLAFSTVGTPDYIAPEVFQPNGYTKSCDWWSLGVIMYEMLIGYPPFCSETPQETHRKVMNWQQTLIFPPEIPISLEAKNTIKRFCCEVDKRLGNESGLEEIKNCSFFKKTDWEHIRESPAPIRIESNRIISSFMTDDIPPSSSNERFSSKNSEDVRILLVGDEGVGKTSIIMALVHDNFCTNVPARCEQVIIPRDVSPDGVLTEIIDYSPREQSEDELISLIQRANVICVVYSVRDTETMNRVTSYWLPLIQKSLGGGEHNRSVLLAANKSDRQDETSHIDKMIPIMNDYLEIETVVECSAKIMKNISEIFFYAQKAVVYPFRPLMSLEEKKLSMKCQKALARIFKLSDSDNDGFLSDEELMDFQLFSFSVPLTPIAIAEVKQVISDYDPNMLVDNAFTLEGFLYLHQMFIQRGRHETVWTVLKRFGHDLNLQLRQDYLLPKIKIPRGSSVEPSDICLNFLSELFKRFDEDFDDCLSSNELQSLFSVCPSNPWTEEMLHAVESNSLGWITHNGYINLWTLNFALNLSQALEHLAYLGFNVKYHSQKDAITITRDRRMDIEEKSTKRRVFRCHVIGPKGAGKTVFCRSFIGKTIEDIDKMTRKQFIPYTINSVQVKSDIKHLLIHEVDVCSQNELLSNQEKTADVICLLYDSSNPNSFAYCADIYLRYFNRTKVPCLFVATKTGKYTKDQNYEYQPEDFCREHQLPKPQYFSNADIGNPSADVFFQLATMATFPHLKKLYFAKDTYAHLFSLAAVGGIVALFGFLWIKSTRG</sequence>
<comment type="catalytic activity">
    <reaction evidence="24">
        <text>L-threonyl-[protein] + ATP = O-phospho-L-threonyl-[protein] + ADP + H(+)</text>
        <dbReference type="Rhea" id="RHEA:46608"/>
        <dbReference type="Rhea" id="RHEA-COMP:11060"/>
        <dbReference type="Rhea" id="RHEA-COMP:11605"/>
        <dbReference type="ChEBI" id="CHEBI:15378"/>
        <dbReference type="ChEBI" id="CHEBI:30013"/>
        <dbReference type="ChEBI" id="CHEBI:30616"/>
        <dbReference type="ChEBI" id="CHEBI:61977"/>
        <dbReference type="ChEBI" id="CHEBI:456216"/>
        <dbReference type="EC" id="2.7.11.1"/>
    </reaction>
</comment>
<dbReference type="Gene3D" id="3.30.200.20">
    <property type="entry name" value="Phosphorylase Kinase, domain 1"/>
    <property type="match status" value="1"/>
</dbReference>
<evidence type="ECO:0000256" key="8">
    <source>
        <dbReference type="ARBA" id="ARBA00022527"/>
    </source>
</evidence>
<dbReference type="InterPro" id="IPR002048">
    <property type="entry name" value="EF_hand_dom"/>
</dbReference>
<dbReference type="SMART" id="SM00175">
    <property type="entry name" value="RAB"/>
    <property type="match status" value="1"/>
</dbReference>
<feature type="transmembrane region" description="Helical" evidence="28">
    <location>
        <begin position="988"/>
        <end position="1009"/>
    </location>
</feature>
<dbReference type="GO" id="GO:0005525">
    <property type="term" value="F:GTP binding"/>
    <property type="evidence" value="ECO:0007669"/>
    <property type="project" value="UniProtKB-KW"/>
</dbReference>
<dbReference type="InterPro" id="IPR011992">
    <property type="entry name" value="EF-hand-dom_pair"/>
</dbReference>
<evidence type="ECO:0000256" key="10">
    <source>
        <dbReference type="ARBA" id="ARBA00022679"/>
    </source>
</evidence>
<evidence type="ECO:0000259" key="30">
    <source>
        <dbReference type="PROSITE" id="PS50222"/>
    </source>
</evidence>
<dbReference type="InterPro" id="IPR013567">
    <property type="entry name" value="EF_hand_assoc_2"/>
</dbReference>
<dbReference type="EC" id="2.7.11.1" evidence="5"/>
<dbReference type="SMART" id="SM00174">
    <property type="entry name" value="RHO"/>
    <property type="match status" value="1"/>
</dbReference>
<dbReference type="PROSITE" id="PS50222">
    <property type="entry name" value="EF_HAND_2"/>
    <property type="match status" value="2"/>
</dbReference>
<dbReference type="FunFam" id="3.40.50.300:FF:000553">
    <property type="entry name" value="Mitochondrial Rho GTPase"/>
    <property type="match status" value="1"/>
</dbReference>
<evidence type="ECO:0000256" key="14">
    <source>
        <dbReference type="ARBA" id="ARBA00022741"/>
    </source>
</evidence>
<evidence type="ECO:0000256" key="16">
    <source>
        <dbReference type="ARBA" id="ARBA00022787"/>
    </source>
</evidence>
<evidence type="ECO:0000256" key="13">
    <source>
        <dbReference type="ARBA" id="ARBA00022737"/>
    </source>
</evidence>
<dbReference type="WBParaSite" id="scaffold3486_cov238.g6721">
    <property type="protein sequence ID" value="scaffold3486_cov238.g6721"/>
    <property type="gene ID" value="scaffold3486_cov238.g6721"/>
</dbReference>
<dbReference type="Pfam" id="PF00069">
    <property type="entry name" value="Pkinase"/>
    <property type="match status" value="1"/>
</dbReference>
<organism evidence="32 33">
    <name type="scientific">Meloidogyne javanica</name>
    <name type="common">Root-knot nematode worm</name>
    <dbReference type="NCBI Taxonomy" id="6303"/>
    <lineage>
        <taxon>Eukaryota</taxon>
        <taxon>Metazoa</taxon>
        <taxon>Ecdysozoa</taxon>
        <taxon>Nematoda</taxon>
        <taxon>Chromadorea</taxon>
        <taxon>Rhabditida</taxon>
        <taxon>Tylenchina</taxon>
        <taxon>Tylenchomorpha</taxon>
        <taxon>Tylenchoidea</taxon>
        <taxon>Meloidogynidae</taxon>
        <taxon>Meloidogyninae</taxon>
        <taxon>Meloidogyne</taxon>
        <taxon>Meloidogyne incognita group</taxon>
    </lineage>
</organism>
<comment type="similarity">
    <text evidence="4">Belongs to the protein kinase superfamily. AGC Ser/Thr protein kinase family.</text>
</comment>
<keyword evidence="15" id="KW-0418">Kinase</keyword>
<evidence type="ECO:0000256" key="21">
    <source>
        <dbReference type="ARBA" id="ARBA00023128"/>
    </source>
</evidence>
<dbReference type="PROSITE" id="PS51423">
    <property type="entry name" value="MIRO"/>
    <property type="match status" value="2"/>
</dbReference>
<evidence type="ECO:0000256" key="19">
    <source>
        <dbReference type="ARBA" id="ARBA00022840"/>
    </source>
</evidence>
<evidence type="ECO:0000256" key="9">
    <source>
        <dbReference type="ARBA" id="ARBA00022553"/>
    </source>
</evidence>
<evidence type="ECO:0000256" key="25">
    <source>
        <dbReference type="ARBA" id="ARBA00048679"/>
    </source>
</evidence>
<evidence type="ECO:0000256" key="24">
    <source>
        <dbReference type="ARBA" id="ARBA00047899"/>
    </source>
</evidence>
<evidence type="ECO:0000256" key="6">
    <source>
        <dbReference type="ARBA" id="ARBA00019119"/>
    </source>
</evidence>
<evidence type="ECO:0000256" key="22">
    <source>
        <dbReference type="ARBA" id="ARBA00023134"/>
    </source>
</evidence>
<keyword evidence="20 28" id="KW-1133">Transmembrane helix</keyword>
<dbReference type="Pfam" id="PF00071">
    <property type="entry name" value="Ras"/>
    <property type="match status" value="1"/>
</dbReference>
<dbReference type="Proteomes" id="UP000887561">
    <property type="component" value="Unplaced"/>
</dbReference>
<keyword evidence="21" id="KW-0496">Mitochondrion</keyword>
<evidence type="ECO:0000313" key="32">
    <source>
        <dbReference type="Proteomes" id="UP000887561"/>
    </source>
</evidence>
<evidence type="ECO:0000259" key="29">
    <source>
        <dbReference type="PROSITE" id="PS50011"/>
    </source>
</evidence>
<keyword evidence="32" id="KW-1185">Reference proteome</keyword>
<dbReference type="GO" id="GO:0071944">
    <property type="term" value="C:cell periphery"/>
    <property type="evidence" value="ECO:0007669"/>
    <property type="project" value="UniProtKB-ARBA"/>
</dbReference>
<dbReference type="InterPro" id="IPR008271">
    <property type="entry name" value="Ser/Thr_kinase_AS"/>
</dbReference>
<dbReference type="GO" id="GO:0005741">
    <property type="term" value="C:mitochondrial outer membrane"/>
    <property type="evidence" value="ECO:0007669"/>
    <property type="project" value="UniProtKB-SubCell"/>
</dbReference>
<keyword evidence="22" id="KW-0342">GTP-binding</keyword>
<dbReference type="SUPFAM" id="SSF47473">
    <property type="entry name" value="EF-hand"/>
    <property type="match status" value="1"/>
</dbReference>
<feature type="domain" description="Miro" evidence="31">
    <location>
        <begin position="395"/>
        <end position="563"/>
    </location>
</feature>
<dbReference type="InterPro" id="IPR020860">
    <property type="entry name" value="MIRO_dom"/>
</dbReference>
<feature type="coiled-coil region" evidence="27">
    <location>
        <begin position="15"/>
        <end position="42"/>
    </location>
</feature>
<dbReference type="InterPro" id="IPR018247">
    <property type="entry name" value="EF_Hand_1_Ca_BS"/>
</dbReference>
<evidence type="ECO:0000256" key="12">
    <source>
        <dbReference type="ARBA" id="ARBA00022723"/>
    </source>
</evidence>
<keyword evidence="10" id="KW-0808">Transferase</keyword>
<evidence type="ECO:0000256" key="20">
    <source>
        <dbReference type="ARBA" id="ARBA00022989"/>
    </source>
</evidence>
<keyword evidence="27" id="KW-0175">Coiled coil</keyword>
<dbReference type="InterPro" id="IPR011009">
    <property type="entry name" value="Kinase-like_dom_sf"/>
</dbReference>
<dbReference type="Gene3D" id="3.40.50.300">
    <property type="entry name" value="P-loop containing nucleotide triphosphate hydrolases"/>
    <property type="match status" value="2"/>
</dbReference>
<evidence type="ECO:0000259" key="31">
    <source>
        <dbReference type="PROSITE" id="PS51423"/>
    </source>
</evidence>
<evidence type="ECO:0000313" key="33">
    <source>
        <dbReference type="WBParaSite" id="scaffold3486_cov238.g6721"/>
    </source>
</evidence>
<evidence type="ECO:0000256" key="26">
    <source>
        <dbReference type="PROSITE-ProRule" id="PRU10141"/>
    </source>
</evidence>
<protein>
    <recommendedName>
        <fullName evidence="6">Mitochondrial Rho GTPase 1</fullName>
        <ecNumber evidence="5">2.7.11.1</ecNumber>
    </recommendedName>
</protein>
<keyword evidence="16" id="KW-1000">Mitochondrion outer membrane</keyword>
<dbReference type="FunFam" id="1.10.510.10:FF:000086">
    <property type="entry name" value="Non-specific serine/threonine protein kinase"/>
    <property type="match status" value="1"/>
</dbReference>
<dbReference type="FunFam" id="1.10.238.10:FF:000011">
    <property type="entry name" value="Mitochondrial Rho GTPase"/>
    <property type="match status" value="1"/>
</dbReference>
<feature type="domain" description="Protein kinase" evidence="29">
    <location>
        <begin position="56"/>
        <end position="350"/>
    </location>
</feature>
<keyword evidence="23 28" id="KW-0472">Membrane</keyword>
<feature type="binding site" evidence="26">
    <location>
        <position position="85"/>
    </location>
    <ligand>
        <name>ATP</name>
        <dbReference type="ChEBI" id="CHEBI:30616"/>
    </ligand>
</feature>
<evidence type="ECO:0000256" key="15">
    <source>
        <dbReference type="ARBA" id="ARBA00022777"/>
    </source>
</evidence>
<evidence type="ECO:0000256" key="28">
    <source>
        <dbReference type="SAM" id="Phobius"/>
    </source>
</evidence>
<dbReference type="InterPro" id="IPR013566">
    <property type="entry name" value="EF_hand_assoc_1"/>
</dbReference>
<dbReference type="InterPro" id="IPR017441">
    <property type="entry name" value="Protein_kinase_ATP_BS"/>
</dbReference>
<dbReference type="FunFam" id="3.30.200.20:FF:000192">
    <property type="entry name" value="Serine/threonine-protein kinase cot-1"/>
    <property type="match status" value="1"/>
</dbReference>
<keyword evidence="13" id="KW-0677">Repeat</keyword>